<comment type="caution">
    <text evidence="11">The sequence shown here is derived from an EMBL/GenBank/DDBJ whole genome shotgun (WGS) entry which is preliminary data.</text>
</comment>
<keyword evidence="6" id="KW-1133">Transmembrane helix</keyword>
<proteinExistence type="predicted"/>
<evidence type="ECO:0000256" key="6">
    <source>
        <dbReference type="ARBA" id="ARBA00022989"/>
    </source>
</evidence>
<evidence type="ECO:0000256" key="1">
    <source>
        <dbReference type="ARBA" id="ARBA00004120"/>
    </source>
</evidence>
<evidence type="ECO:0000313" key="11">
    <source>
        <dbReference type="EMBL" id="GFS14909.1"/>
    </source>
</evidence>
<dbReference type="Proteomes" id="UP000762676">
    <property type="component" value="Unassembled WGS sequence"/>
</dbReference>
<dbReference type="GO" id="GO:0098797">
    <property type="term" value="C:plasma membrane protein complex"/>
    <property type="evidence" value="ECO:0007669"/>
    <property type="project" value="TreeGrafter"/>
</dbReference>
<dbReference type="EMBL" id="BMAT01009855">
    <property type="protein sequence ID" value="GFS14909.1"/>
    <property type="molecule type" value="Genomic_DNA"/>
</dbReference>
<evidence type="ECO:0000256" key="8">
    <source>
        <dbReference type="ARBA" id="ARBA00023212"/>
    </source>
</evidence>
<dbReference type="PANTHER" id="PTHR16795:SF13">
    <property type="entry name" value="EVC COMPLEX MEMBER EVC"/>
    <property type="match status" value="1"/>
</dbReference>
<feature type="region of interest" description="Disordered" evidence="10">
    <location>
        <begin position="1"/>
        <end position="31"/>
    </location>
</feature>
<dbReference type="PANTHER" id="PTHR16795">
    <property type="entry name" value="LIMBIN/ELLIS-VAN CREVELD PROTEIN"/>
    <property type="match status" value="1"/>
</dbReference>
<evidence type="ECO:0000256" key="5">
    <source>
        <dbReference type="ARBA" id="ARBA00022692"/>
    </source>
</evidence>
<organism evidence="11 12">
    <name type="scientific">Elysia marginata</name>
    <dbReference type="NCBI Taxonomy" id="1093978"/>
    <lineage>
        <taxon>Eukaryota</taxon>
        <taxon>Metazoa</taxon>
        <taxon>Spiralia</taxon>
        <taxon>Lophotrochozoa</taxon>
        <taxon>Mollusca</taxon>
        <taxon>Gastropoda</taxon>
        <taxon>Heterobranchia</taxon>
        <taxon>Euthyneura</taxon>
        <taxon>Panpulmonata</taxon>
        <taxon>Sacoglossa</taxon>
        <taxon>Placobranchoidea</taxon>
        <taxon>Plakobranchidae</taxon>
        <taxon>Elysia</taxon>
    </lineage>
</organism>
<gene>
    <name evidence="11" type="ORF">ElyMa_004918800</name>
</gene>
<evidence type="ECO:0000256" key="2">
    <source>
        <dbReference type="ARBA" id="ARBA00004162"/>
    </source>
</evidence>
<evidence type="ECO:0000256" key="3">
    <source>
        <dbReference type="ARBA" id="ARBA00022475"/>
    </source>
</evidence>
<name>A0AAV4IWG8_9GAST</name>
<dbReference type="InterPro" id="IPR026501">
    <property type="entry name" value="Limbin/EVC"/>
</dbReference>
<protein>
    <submittedName>
        <fullName evidence="11">Trichohyalin-like</fullName>
    </submittedName>
</protein>
<evidence type="ECO:0000313" key="12">
    <source>
        <dbReference type="Proteomes" id="UP000762676"/>
    </source>
</evidence>
<keyword evidence="9" id="KW-0966">Cell projection</keyword>
<dbReference type="AlphaFoldDB" id="A0AAV4IWG8"/>
<dbReference type="GO" id="GO:0060170">
    <property type="term" value="C:ciliary membrane"/>
    <property type="evidence" value="ECO:0007669"/>
    <property type="project" value="TreeGrafter"/>
</dbReference>
<evidence type="ECO:0000256" key="10">
    <source>
        <dbReference type="SAM" id="MobiDB-lite"/>
    </source>
</evidence>
<keyword evidence="5" id="KW-0812">Transmembrane</keyword>
<keyword evidence="12" id="KW-1185">Reference proteome</keyword>
<comment type="subcellular location">
    <subcellularLocation>
        <location evidence="2">Cell membrane</location>
        <topology evidence="2">Single-pass membrane protein</topology>
    </subcellularLocation>
    <subcellularLocation>
        <location evidence="1">Cytoplasm</location>
        <location evidence="1">Cytoskeleton</location>
        <location evidence="1">Cilium basal body</location>
    </subcellularLocation>
</comment>
<sequence>MEEDLRDLNKMVEREKEEAEEKLRNDPKLNKDAQTLETEMQKLQTDLNTKQAKLQRDYKDKVRLDLLRSSGMSETEVNNLMAQLMNEMSAVEEKLGLEQARQRRALEQRLARRRQAVEFREAEDEETQKSIDKRVEFYDDILSSNLRDISKLEGQRDEIKTSFETDLKDIQKFYAKELDNLRLEKSDALQNLRLSSFYNLSKDQEKEKAFLMQTADKATSIQDFVKLYHDLITKHHMEQETLGSDLDQNEVQEMYKLKQRMLRMTKKMNFSKLQEALTYIPKHDITIVMGDLNAKVGSDNTEFEEYMGKHGLGVRKKWRKISGILYREQPCYWGNNFQALRYPQGDMELSGWTDQNPDRPCSYKSTMAIISC</sequence>
<accession>A0AAV4IWG8</accession>
<evidence type="ECO:0000256" key="7">
    <source>
        <dbReference type="ARBA" id="ARBA00023136"/>
    </source>
</evidence>
<evidence type="ECO:0000256" key="9">
    <source>
        <dbReference type="ARBA" id="ARBA00023273"/>
    </source>
</evidence>
<dbReference type="GO" id="GO:0007224">
    <property type="term" value="P:smoothened signaling pathway"/>
    <property type="evidence" value="ECO:0007669"/>
    <property type="project" value="InterPro"/>
</dbReference>
<keyword evidence="4" id="KW-0963">Cytoplasm</keyword>
<keyword evidence="3" id="KW-1003">Cell membrane</keyword>
<keyword evidence="7" id="KW-0472">Membrane</keyword>
<evidence type="ECO:0000256" key="4">
    <source>
        <dbReference type="ARBA" id="ARBA00022490"/>
    </source>
</evidence>
<keyword evidence="8" id="KW-0206">Cytoskeleton</keyword>
<reference evidence="11 12" key="1">
    <citation type="journal article" date="2021" name="Elife">
        <title>Chloroplast acquisition without the gene transfer in kleptoplastic sea slugs, Plakobranchus ocellatus.</title>
        <authorList>
            <person name="Maeda T."/>
            <person name="Takahashi S."/>
            <person name="Yoshida T."/>
            <person name="Shimamura S."/>
            <person name="Takaki Y."/>
            <person name="Nagai Y."/>
            <person name="Toyoda A."/>
            <person name="Suzuki Y."/>
            <person name="Arimoto A."/>
            <person name="Ishii H."/>
            <person name="Satoh N."/>
            <person name="Nishiyama T."/>
            <person name="Hasebe M."/>
            <person name="Maruyama T."/>
            <person name="Minagawa J."/>
            <person name="Obokata J."/>
            <person name="Shigenobu S."/>
        </authorList>
    </citation>
    <scope>NUCLEOTIDE SEQUENCE [LARGE SCALE GENOMIC DNA]</scope>
</reference>